<organism evidence="1 2">
    <name type="scientific">Huso huso</name>
    <name type="common">Beluga</name>
    <name type="synonym">Acipenser huso</name>
    <dbReference type="NCBI Taxonomy" id="61971"/>
    <lineage>
        <taxon>Eukaryota</taxon>
        <taxon>Metazoa</taxon>
        <taxon>Chordata</taxon>
        <taxon>Craniata</taxon>
        <taxon>Vertebrata</taxon>
        <taxon>Euteleostomi</taxon>
        <taxon>Actinopterygii</taxon>
        <taxon>Chondrostei</taxon>
        <taxon>Acipenseriformes</taxon>
        <taxon>Acipenseridae</taxon>
        <taxon>Huso</taxon>
    </lineage>
</organism>
<comment type="caution">
    <text evidence="1">The sequence shown here is derived from an EMBL/GenBank/DDBJ whole genome shotgun (WGS) entry which is preliminary data.</text>
</comment>
<dbReference type="Proteomes" id="UP001369086">
    <property type="component" value="Unassembled WGS sequence"/>
</dbReference>
<proteinExistence type="predicted"/>
<reference evidence="1 2" key="1">
    <citation type="submission" date="2021-05" db="EMBL/GenBank/DDBJ databases">
        <authorList>
            <person name="Zahm M."/>
            <person name="Klopp C."/>
            <person name="Cabau C."/>
            <person name="Kuhl H."/>
            <person name="Suciu R."/>
            <person name="Ciorpac M."/>
            <person name="Holostenco D."/>
            <person name="Gessner J."/>
            <person name="Wuertz S."/>
            <person name="Hohne C."/>
            <person name="Stock M."/>
            <person name="Gislard M."/>
            <person name="Lluch J."/>
            <person name="Milhes M."/>
            <person name="Lampietro C."/>
            <person name="Lopez Roques C."/>
            <person name="Donnadieu C."/>
            <person name="Du K."/>
            <person name="Schartl M."/>
            <person name="Guiguen Y."/>
        </authorList>
    </citation>
    <scope>NUCLEOTIDE SEQUENCE [LARGE SCALE GENOMIC DNA]</scope>
    <source>
        <strain evidence="1">Hh-F2</strain>
        <tissue evidence="1">Blood</tissue>
    </source>
</reference>
<evidence type="ECO:0000313" key="2">
    <source>
        <dbReference type="Proteomes" id="UP001369086"/>
    </source>
</evidence>
<dbReference type="EMBL" id="JAHFZB010000014">
    <property type="protein sequence ID" value="KAK6481581.1"/>
    <property type="molecule type" value="Genomic_DNA"/>
</dbReference>
<accession>A0ABR0Z9S0</accession>
<keyword evidence="2" id="KW-1185">Reference proteome</keyword>
<protein>
    <submittedName>
        <fullName evidence="1">Uncharacterized protein</fullName>
    </submittedName>
</protein>
<evidence type="ECO:0000313" key="1">
    <source>
        <dbReference type="EMBL" id="KAK6481581.1"/>
    </source>
</evidence>
<gene>
    <name evidence="1" type="ORF">HHUSO_G16036</name>
</gene>
<name>A0ABR0Z9S0_HUSHU</name>
<sequence length="135" mass="15471">MYINSPVRNSSLLTLLFQRQDRFRDNRQNVCSASIRTRNDCECGTSAACGRVHRSTGPAALSWMPAVNFDQYGVHFGDNDVPYMRSAFPFRVCLRLLPDSLLCGRSEGLCSHLPKLQERSWRSQTLLIFFFFISK</sequence>